<proteinExistence type="inferred from homology"/>
<feature type="transmembrane region" description="Helical" evidence="7">
    <location>
        <begin position="30"/>
        <end position="52"/>
    </location>
</feature>
<dbReference type="Proteomes" id="UP000261340">
    <property type="component" value="Unplaced"/>
</dbReference>
<dbReference type="STRING" id="61819.ENSACIP00000023397"/>
<evidence type="ECO:0008006" key="10">
    <source>
        <dbReference type="Google" id="ProtNLM"/>
    </source>
</evidence>
<dbReference type="GO" id="GO:0016020">
    <property type="term" value="C:membrane"/>
    <property type="evidence" value="ECO:0007669"/>
    <property type="project" value="UniProtKB-SubCell"/>
</dbReference>
<dbReference type="InterPro" id="IPR051423">
    <property type="entry name" value="CD225/Dispanin"/>
</dbReference>
<evidence type="ECO:0000256" key="7">
    <source>
        <dbReference type="SAM" id="Phobius"/>
    </source>
</evidence>
<organism evidence="8 9">
    <name type="scientific">Amphilophus citrinellus</name>
    <name type="common">Midas cichlid</name>
    <name type="synonym">Cichlasoma citrinellum</name>
    <dbReference type="NCBI Taxonomy" id="61819"/>
    <lineage>
        <taxon>Eukaryota</taxon>
        <taxon>Metazoa</taxon>
        <taxon>Chordata</taxon>
        <taxon>Craniata</taxon>
        <taxon>Vertebrata</taxon>
        <taxon>Euteleostomi</taxon>
        <taxon>Actinopterygii</taxon>
        <taxon>Neopterygii</taxon>
        <taxon>Teleostei</taxon>
        <taxon>Neoteleostei</taxon>
        <taxon>Acanthomorphata</taxon>
        <taxon>Ovalentaria</taxon>
        <taxon>Cichlomorphae</taxon>
        <taxon>Cichliformes</taxon>
        <taxon>Cichlidae</taxon>
        <taxon>New World cichlids</taxon>
        <taxon>Cichlasomatinae</taxon>
        <taxon>Heroini</taxon>
        <taxon>Amphilophus</taxon>
    </lineage>
</organism>
<dbReference type="PANTHER" id="PTHR14948">
    <property type="entry name" value="NG5"/>
    <property type="match status" value="1"/>
</dbReference>
<reference evidence="8" key="2">
    <citation type="submission" date="2025-09" db="UniProtKB">
        <authorList>
            <consortium name="Ensembl"/>
        </authorList>
    </citation>
    <scope>IDENTIFICATION</scope>
</reference>
<feature type="transmembrane region" description="Helical" evidence="7">
    <location>
        <begin position="73"/>
        <end position="94"/>
    </location>
</feature>
<name>A0A3Q0SK95_AMPCI</name>
<comment type="similarity">
    <text evidence="2">Belongs to the CD225/Dispanin family.</text>
</comment>
<keyword evidence="4 7" id="KW-1133">Transmembrane helix</keyword>
<evidence type="ECO:0000256" key="2">
    <source>
        <dbReference type="ARBA" id="ARBA00006843"/>
    </source>
</evidence>
<keyword evidence="5 7" id="KW-0472">Membrane</keyword>
<dbReference type="Ensembl" id="ENSACIT00000024011.1">
    <property type="protein sequence ID" value="ENSACIP00000023397.1"/>
    <property type="gene ID" value="ENSACIG00000018170.1"/>
</dbReference>
<dbReference type="AlphaFoldDB" id="A0A3Q0SK95"/>
<evidence type="ECO:0000313" key="8">
    <source>
        <dbReference type="Ensembl" id="ENSACIP00000023397.1"/>
    </source>
</evidence>
<evidence type="ECO:0000256" key="6">
    <source>
        <dbReference type="SAM" id="MobiDB-lite"/>
    </source>
</evidence>
<dbReference type="InterPro" id="IPR007593">
    <property type="entry name" value="CD225/Dispanin_fam"/>
</dbReference>
<feature type="region of interest" description="Disordered" evidence="6">
    <location>
        <begin position="1"/>
        <end position="21"/>
    </location>
</feature>
<protein>
    <recommendedName>
        <fullName evidence="10">Transmembrane protein 233</fullName>
    </recommendedName>
</protein>
<comment type="subcellular location">
    <subcellularLocation>
        <location evidence="1">Membrane</location>
    </subcellularLocation>
</comment>
<evidence type="ECO:0000256" key="1">
    <source>
        <dbReference type="ARBA" id="ARBA00004370"/>
    </source>
</evidence>
<reference evidence="8" key="1">
    <citation type="submission" date="2025-08" db="UniProtKB">
        <authorList>
            <consortium name="Ensembl"/>
        </authorList>
    </citation>
    <scope>IDENTIFICATION</scope>
</reference>
<dbReference type="Pfam" id="PF04505">
    <property type="entry name" value="CD225"/>
    <property type="match status" value="1"/>
</dbReference>
<evidence type="ECO:0000256" key="3">
    <source>
        <dbReference type="ARBA" id="ARBA00022692"/>
    </source>
</evidence>
<evidence type="ECO:0000256" key="4">
    <source>
        <dbReference type="ARBA" id="ARBA00022989"/>
    </source>
</evidence>
<keyword evidence="3 7" id="KW-0812">Transmembrane</keyword>
<evidence type="ECO:0000313" key="9">
    <source>
        <dbReference type="Proteomes" id="UP000261340"/>
    </source>
</evidence>
<dbReference type="GeneTree" id="ENSGT00940000162372"/>
<sequence length="99" mass="11379">MMHYGKKANQRSSDFMKSEEAREIPPMRSYLWLTMFTCFCPAWPINIVALVFSVLKSYTQEDYDGSRRLGRKALHLGIVSFVIGVVIITVYTIIHCTTV</sequence>
<dbReference type="OMA" id="HFTTHEV"/>
<dbReference type="PANTHER" id="PTHR14948:SF19">
    <property type="entry name" value="TRANSMEMBRANE PROTEIN 233"/>
    <property type="match status" value="1"/>
</dbReference>
<accession>A0A3Q0SK95</accession>
<keyword evidence="9" id="KW-1185">Reference proteome</keyword>
<evidence type="ECO:0000256" key="5">
    <source>
        <dbReference type="ARBA" id="ARBA00023136"/>
    </source>
</evidence>